<keyword evidence="2" id="KW-1185">Reference proteome</keyword>
<reference evidence="1 2" key="1">
    <citation type="journal article" date="2019" name="Sci. Rep.">
        <title>Orb-weaving spider Araneus ventricosus genome elucidates the spidroin gene catalogue.</title>
        <authorList>
            <person name="Kono N."/>
            <person name="Nakamura H."/>
            <person name="Ohtoshi R."/>
            <person name="Moran D.A.P."/>
            <person name="Shinohara A."/>
            <person name="Yoshida Y."/>
            <person name="Fujiwara M."/>
            <person name="Mori M."/>
            <person name="Tomita M."/>
            <person name="Arakawa K."/>
        </authorList>
    </citation>
    <scope>NUCLEOTIDE SEQUENCE [LARGE SCALE GENOMIC DNA]</scope>
</reference>
<evidence type="ECO:0000313" key="2">
    <source>
        <dbReference type="Proteomes" id="UP000499080"/>
    </source>
</evidence>
<comment type="caution">
    <text evidence="1">The sequence shown here is derived from an EMBL/GenBank/DDBJ whole genome shotgun (WGS) entry which is preliminary data.</text>
</comment>
<dbReference type="Proteomes" id="UP000499080">
    <property type="component" value="Unassembled WGS sequence"/>
</dbReference>
<dbReference type="AlphaFoldDB" id="A0A4Y2UU72"/>
<protein>
    <submittedName>
        <fullName evidence="1">Uncharacterized protein</fullName>
    </submittedName>
</protein>
<sequence>MSEKKKQSGTFYRERKAQIAAENEKQGSVLKNFIKIENIESREGLSTTLEGRSLTSENFKNDNIVRTTNKSSCEFNTTELNLNFGSGSVNRIGKRQPNEWIRIHKVNRFVLSLEPKLNIWLLLPDLLIFRWKCVQKSNSIKIGDKHH</sequence>
<dbReference type="EMBL" id="BGPR01039729">
    <property type="protein sequence ID" value="GBO15752.1"/>
    <property type="molecule type" value="Genomic_DNA"/>
</dbReference>
<evidence type="ECO:0000313" key="1">
    <source>
        <dbReference type="EMBL" id="GBO15752.1"/>
    </source>
</evidence>
<proteinExistence type="predicted"/>
<organism evidence="1 2">
    <name type="scientific">Araneus ventricosus</name>
    <name type="common">Orbweaver spider</name>
    <name type="synonym">Epeira ventricosa</name>
    <dbReference type="NCBI Taxonomy" id="182803"/>
    <lineage>
        <taxon>Eukaryota</taxon>
        <taxon>Metazoa</taxon>
        <taxon>Ecdysozoa</taxon>
        <taxon>Arthropoda</taxon>
        <taxon>Chelicerata</taxon>
        <taxon>Arachnida</taxon>
        <taxon>Araneae</taxon>
        <taxon>Araneomorphae</taxon>
        <taxon>Entelegynae</taxon>
        <taxon>Araneoidea</taxon>
        <taxon>Araneidae</taxon>
        <taxon>Araneus</taxon>
    </lineage>
</organism>
<name>A0A4Y2UU72_ARAVE</name>
<gene>
    <name evidence="1" type="ORF">AVEN_42369_1</name>
</gene>
<accession>A0A4Y2UU72</accession>